<dbReference type="CDD" id="cd04301">
    <property type="entry name" value="NAT_SF"/>
    <property type="match status" value="1"/>
</dbReference>
<reference evidence="5" key="1">
    <citation type="journal article" date="2019" name="Int. J. Syst. Evol. Microbiol.">
        <title>The Global Catalogue of Microorganisms (GCM) 10K type strain sequencing project: providing services to taxonomists for standard genome sequencing and annotation.</title>
        <authorList>
            <consortium name="The Broad Institute Genomics Platform"/>
            <consortium name="The Broad Institute Genome Sequencing Center for Infectious Disease"/>
            <person name="Wu L."/>
            <person name="Ma J."/>
        </authorList>
    </citation>
    <scope>NUCLEOTIDE SEQUENCE [LARGE SCALE GENOMIC DNA]</scope>
    <source>
        <strain evidence="5">KCTC 23917</strain>
    </source>
</reference>
<dbReference type="SUPFAM" id="SSF55729">
    <property type="entry name" value="Acyl-CoA N-acyltransferases (Nat)"/>
    <property type="match status" value="1"/>
</dbReference>
<accession>A0ABQ2XZJ5</accession>
<dbReference type="InterPro" id="IPR000182">
    <property type="entry name" value="GNAT_dom"/>
</dbReference>
<comment type="caution">
    <text evidence="4">The sequence shown here is derived from an EMBL/GenBank/DDBJ whole genome shotgun (WGS) entry which is preliminary data.</text>
</comment>
<keyword evidence="5" id="KW-1185">Reference proteome</keyword>
<keyword evidence="1" id="KW-0808">Transferase</keyword>
<organism evidence="4 5">
    <name type="scientific">Undibacterium squillarum</name>
    <dbReference type="NCBI Taxonomy" id="1131567"/>
    <lineage>
        <taxon>Bacteria</taxon>
        <taxon>Pseudomonadati</taxon>
        <taxon>Pseudomonadota</taxon>
        <taxon>Betaproteobacteria</taxon>
        <taxon>Burkholderiales</taxon>
        <taxon>Oxalobacteraceae</taxon>
        <taxon>Undibacterium</taxon>
    </lineage>
</organism>
<dbReference type="InterPro" id="IPR016181">
    <property type="entry name" value="Acyl_CoA_acyltransferase"/>
</dbReference>
<dbReference type="Proteomes" id="UP000653343">
    <property type="component" value="Unassembled WGS sequence"/>
</dbReference>
<feature type="domain" description="N-acetyltransferase" evidence="3">
    <location>
        <begin position="1"/>
        <end position="160"/>
    </location>
</feature>
<sequence length="160" mass="17699">MNIQILKADLHNHEHAADLVAMLNVYASDAMGGGEPLTEYCRHHLIHELQKRPAVHAFLLYCDGRAAAFSIAIEGFSTFACKALLNIHDFAVHPEFRGAGLGKQLMQYICRFAQEQDYCKITLEVLEGNHPARSLYAAEGFAPYALDPAMGGALMLQKKL</sequence>
<evidence type="ECO:0000313" key="4">
    <source>
        <dbReference type="EMBL" id="GGX46303.1"/>
    </source>
</evidence>
<dbReference type="InterPro" id="IPR050680">
    <property type="entry name" value="YpeA/RimI_acetyltransf"/>
</dbReference>
<keyword evidence="2" id="KW-0012">Acyltransferase</keyword>
<dbReference type="PROSITE" id="PS51186">
    <property type="entry name" value="GNAT"/>
    <property type="match status" value="1"/>
</dbReference>
<evidence type="ECO:0000256" key="1">
    <source>
        <dbReference type="ARBA" id="ARBA00022679"/>
    </source>
</evidence>
<dbReference type="Gene3D" id="3.40.630.30">
    <property type="match status" value="1"/>
</dbReference>
<dbReference type="Pfam" id="PF00583">
    <property type="entry name" value="Acetyltransf_1"/>
    <property type="match status" value="1"/>
</dbReference>
<dbReference type="RefSeq" id="WP_189357638.1">
    <property type="nucleotide sequence ID" value="NZ_BMYU01000006.1"/>
</dbReference>
<gene>
    <name evidence="4" type="ORF">GCM10010946_26050</name>
</gene>
<evidence type="ECO:0000259" key="3">
    <source>
        <dbReference type="PROSITE" id="PS51186"/>
    </source>
</evidence>
<dbReference type="EMBL" id="BMYU01000006">
    <property type="protein sequence ID" value="GGX46303.1"/>
    <property type="molecule type" value="Genomic_DNA"/>
</dbReference>
<evidence type="ECO:0000256" key="2">
    <source>
        <dbReference type="ARBA" id="ARBA00023315"/>
    </source>
</evidence>
<evidence type="ECO:0000313" key="5">
    <source>
        <dbReference type="Proteomes" id="UP000653343"/>
    </source>
</evidence>
<dbReference type="PANTHER" id="PTHR43420:SF44">
    <property type="entry name" value="ACETYLTRANSFERASE YPEA"/>
    <property type="match status" value="1"/>
</dbReference>
<proteinExistence type="predicted"/>
<dbReference type="PANTHER" id="PTHR43420">
    <property type="entry name" value="ACETYLTRANSFERASE"/>
    <property type="match status" value="1"/>
</dbReference>
<protein>
    <submittedName>
        <fullName evidence="4">N-acetyltransferase</fullName>
    </submittedName>
</protein>
<name>A0ABQ2XZJ5_9BURK</name>